<feature type="transmembrane region" description="Helical" evidence="5">
    <location>
        <begin position="398"/>
        <end position="415"/>
    </location>
</feature>
<protein>
    <recommendedName>
        <fullName evidence="6">O-antigen ligase-related domain-containing protein</fullName>
    </recommendedName>
</protein>
<feature type="domain" description="O-antigen ligase-related" evidence="6">
    <location>
        <begin position="204"/>
        <end position="372"/>
    </location>
</feature>
<evidence type="ECO:0000256" key="2">
    <source>
        <dbReference type="ARBA" id="ARBA00022692"/>
    </source>
</evidence>
<accession>A0A918TTM3</accession>
<dbReference type="GO" id="GO:0016020">
    <property type="term" value="C:membrane"/>
    <property type="evidence" value="ECO:0007669"/>
    <property type="project" value="UniProtKB-SubCell"/>
</dbReference>
<comment type="caution">
    <text evidence="7">The sequence shown here is derived from an EMBL/GenBank/DDBJ whole genome shotgun (WGS) entry which is preliminary data.</text>
</comment>
<feature type="transmembrane region" description="Helical" evidence="5">
    <location>
        <begin position="421"/>
        <end position="442"/>
    </location>
</feature>
<feature type="transmembrane region" description="Helical" evidence="5">
    <location>
        <begin position="257"/>
        <end position="275"/>
    </location>
</feature>
<dbReference type="InterPro" id="IPR051533">
    <property type="entry name" value="WaaL-like"/>
</dbReference>
<sequence length="455" mass="50066">MFGSVTGGPRVIAGILAGMTGLVTLCLLEKERKMPPVPIILWVCIFVLVVFGWYMTINARADHSMALWIFVPVEGRPLNFDWAPGSVALSSSLRVVVEVTLIMIALVAAVRTAESGAWRAVLKTIAILGALVALTGFLHKALGARTVWWIDDELSRAGFFFAPFVYHANAGAFLNLCLPIAIALSLSEGDSKKGRSWAMVWMLISVLLIAAVFATASKGAMAILVVLLPFIFVLNFKRMAVVVGGFFLDRRRRVERMAFVVILWMTGIVFVALGIESSLDRLDEFMSRFDDDQRESLNGRVPMMQLMLRMIRPDEGSWHGFGPGSFPHLVPYFTATQETGEKAVLSGRWLHGHSDPLQTIVEWGYLGAAAWFLIGVGAVFCAIYLLKGSKVSRQDLPLVRGMIVALVMVGLHSCVDFPLSLLSIQLVALLMCGICWGLFGVYRRERKKEKALAGE</sequence>
<proteinExistence type="predicted"/>
<dbReference type="AlphaFoldDB" id="A0A918TTM3"/>
<dbReference type="Pfam" id="PF04932">
    <property type="entry name" value="Wzy_C"/>
    <property type="match status" value="1"/>
</dbReference>
<keyword evidence="2 5" id="KW-0812">Transmembrane</keyword>
<dbReference type="PANTHER" id="PTHR37422">
    <property type="entry name" value="TEICHURONIC ACID BIOSYNTHESIS PROTEIN TUAE"/>
    <property type="match status" value="1"/>
</dbReference>
<name>A0A918TTM3_9BACT</name>
<evidence type="ECO:0000259" key="6">
    <source>
        <dbReference type="Pfam" id="PF04932"/>
    </source>
</evidence>
<evidence type="ECO:0000256" key="4">
    <source>
        <dbReference type="ARBA" id="ARBA00023136"/>
    </source>
</evidence>
<feature type="transmembrane region" description="Helical" evidence="5">
    <location>
        <begin position="363"/>
        <end position="386"/>
    </location>
</feature>
<comment type="subcellular location">
    <subcellularLocation>
        <location evidence="1">Membrane</location>
        <topology evidence="1">Multi-pass membrane protein</topology>
    </subcellularLocation>
</comment>
<feature type="transmembrane region" description="Helical" evidence="5">
    <location>
        <begin position="40"/>
        <end position="57"/>
    </location>
</feature>
<feature type="transmembrane region" description="Helical" evidence="5">
    <location>
        <begin position="12"/>
        <end position="28"/>
    </location>
</feature>
<feature type="transmembrane region" description="Helical" evidence="5">
    <location>
        <begin position="159"/>
        <end position="184"/>
    </location>
</feature>
<evidence type="ECO:0000313" key="8">
    <source>
        <dbReference type="Proteomes" id="UP000644507"/>
    </source>
</evidence>
<feature type="transmembrane region" description="Helical" evidence="5">
    <location>
        <begin position="120"/>
        <end position="139"/>
    </location>
</feature>
<evidence type="ECO:0000256" key="3">
    <source>
        <dbReference type="ARBA" id="ARBA00022989"/>
    </source>
</evidence>
<gene>
    <name evidence="7" type="ORF">GCM10007100_30900</name>
</gene>
<evidence type="ECO:0000313" key="7">
    <source>
        <dbReference type="EMBL" id="GHC61400.1"/>
    </source>
</evidence>
<feature type="transmembrane region" description="Helical" evidence="5">
    <location>
        <begin position="87"/>
        <end position="108"/>
    </location>
</feature>
<keyword evidence="3 5" id="KW-1133">Transmembrane helix</keyword>
<dbReference type="Proteomes" id="UP000644507">
    <property type="component" value="Unassembled WGS sequence"/>
</dbReference>
<dbReference type="PANTHER" id="PTHR37422:SF23">
    <property type="entry name" value="TEICHURONIC ACID BIOSYNTHESIS PROTEIN TUAE"/>
    <property type="match status" value="1"/>
</dbReference>
<dbReference type="EMBL" id="BMXI01000014">
    <property type="protein sequence ID" value="GHC61400.1"/>
    <property type="molecule type" value="Genomic_DNA"/>
</dbReference>
<evidence type="ECO:0000256" key="5">
    <source>
        <dbReference type="SAM" id="Phobius"/>
    </source>
</evidence>
<keyword evidence="4 5" id="KW-0472">Membrane</keyword>
<dbReference type="InterPro" id="IPR007016">
    <property type="entry name" value="O-antigen_ligase-rel_domated"/>
</dbReference>
<keyword evidence="8" id="KW-1185">Reference proteome</keyword>
<organism evidence="7 8">
    <name type="scientific">Roseibacillus persicicus</name>
    <dbReference type="NCBI Taxonomy" id="454148"/>
    <lineage>
        <taxon>Bacteria</taxon>
        <taxon>Pseudomonadati</taxon>
        <taxon>Verrucomicrobiota</taxon>
        <taxon>Verrucomicrobiia</taxon>
        <taxon>Verrucomicrobiales</taxon>
        <taxon>Verrucomicrobiaceae</taxon>
        <taxon>Roseibacillus</taxon>
    </lineage>
</organism>
<reference evidence="7" key="2">
    <citation type="submission" date="2020-09" db="EMBL/GenBank/DDBJ databases">
        <authorList>
            <person name="Sun Q."/>
            <person name="Kim S."/>
        </authorList>
    </citation>
    <scope>NUCLEOTIDE SEQUENCE</scope>
    <source>
        <strain evidence="7">KCTC 12988</strain>
    </source>
</reference>
<reference evidence="7" key="1">
    <citation type="journal article" date="2014" name="Int. J. Syst. Evol. Microbiol.">
        <title>Complete genome sequence of Corynebacterium casei LMG S-19264T (=DSM 44701T), isolated from a smear-ripened cheese.</title>
        <authorList>
            <consortium name="US DOE Joint Genome Institute (JGI-PGF)"/>
            <person name="Walter F."/>
            <person name="Albersmeier A."/>
            <person name="Kalinowski J."/>
            <person name="Ruckert C."/>
        </authorList>
    </citation>
    <scope>NUCLEOTIDE SEQUENCE</scope>
    <source>
        <strain evidence="7">KCTC 12988</strain>
    </source>
</reference>
<feature type="transmembrane region" description="Helical" evidence="5">
    <location>
        <begin position="196"/>
        <end position="214"/>
    </location>
</feature>
<feature type="transmembrane region" description="Helical" evidence="5">
    <location>
        <begin position="220"/>
        <end position="236"/>
    </location>
</feature>
<evidence type="ECO:0000256" key="1">
    <source>
        <dbReference type="ARBA" id="ARBA00004141"/>
    </source>
</evidence>